<dbReference type="CDD" id="cd03110">
    <property type="entry name" value="SIMIBI_bact_arch"/>
    <property type="match status" value="1"/>
</dbReference>
<dbReference type="GO" id="GO:0046872">
    <property type="term" value="F:metal ion binding"/>
    <property type="evidence" value="ECO:0007669"/>
    <property type="project" value="UniProtKB-KW"/>
</dbReference>
<dbReference type="Gene3D" id="3.30.70.20">
    <property type="match status" value="1"/>
</dbReference>
<dbReference type="PROSITE" id="PS51379">
    <property type="entry name" value="4FE4S_FER_2"/>
    <property type="match status" value="2"/>
</dbReference>
<evidence type="ECO:0000313" key="5">
    <source>
        <dbReference type="EMBL" id="KPJ68877.1"/>
    </source>
</evidence>
<evidence type="ECO:0000259" key="4">
    <source>
        <dbReference type="PROSITE" id="PS51379"/>
    </source>
</evidence>
<keyword evidence="1" id="KW-0479">Metal-binding</keyword>
<keyword evidence="2" id="KW-0408">Iron</keyword>
<keyword evidence="3" id="KW-0411">Iron-sulfur</keyword>
<dbReference type="SUPFAM" id="SSF52540">
    <property type="entry name" value="P-loop containing nucleoside triphosphate hydrolases"/>
    <property type="match status" value="1"/>
</dbReference>
<accession>A0A0S7Y291</accession>
<sequence>MGEKKPKEIVVISGKGGTGKTSLTACFAALAKKSVISDCDVDAADLHLVLSPEIKERGDFSGGFVAGIDQEKCTQCGKCKEACRFAAIEIRDGKYYIDPLACEGCGVCKLVCGDSAVKTRPAINGEWYVSKTRFGPMAHAKLGIAEENSGRLVTLVRQKAAGLVSNDTGNRIMSDGAPGTGCPVIASLTGVDYALVVTEPTVSGIHDLKRILDVTRHFEVKSGVVVNKYDLNQEITEQIRALAEEYQFTFLGVIPYDKNVTLAQMKKQSLVEYGQGIALENIKQIWIKFCSEVFGK</sequence>
<gene>
    <name evidence="5" type="ORF">AMJ44_05140</name>
</gene>
<evidence type="ECO:0000256" key="3">
    <source>
        <dbReference type="ARBA" id="ARBA00023014"/>
    </source>
</evidence>
<dbReference type="Pfam" id="PF00037">
    <property type="entry name" value="Fer4"/>
    <property type="match status" value="1"/>
</dbReference>
<dbReference type="GO" id="GO:0051536">
    <property type="term" value="F:iron-sulfur cluster binding"/>
    <property type="evidence" value="ECO:0007669"/>
    <property type="project" value="UniProtKB-KW"/>
</dbReference>
<feature type="domain" description="4Fe-4S ferredoxin-type" evidence="4">
    <location>
        <begin position="94"/>
        <end position="122"/>
    </location>
</feature>
<evidence type="ECO:0000256" key="1">
    <source>
        <dbReference type="ARBA" id="ARBA00022723"/>
    </source>
</evidence>
<name>A0A0S7Y291_UNCSA</name>
<dbReference type="Gene3D" id="3.40.50.300">
    <property type="entry name" value="P-loop containing nucleotide triphosphate hydrolases"/>
    <property type="match status" value="2"/>
</dbReference>
<reference evidence="5 6" key="1">
    <citation type="journal article" date="2015" name="Microbiome">
        <title>Genomic resolution of linkages in carbon, nitrogen, and sulfur cycling among widespread estuary sediment bacteria.</title>
        <authorList>
            <person name="Baker B.J."/>
            <person name="Lazar C.S."/>
            <person name="Teske A.P."/>
            <person name="Dick G.J."/>
        </authorList>
    </citation>
    <scope>NUCLEOTIDE SEQUENCE [LARGE SCALE GENOMIC DNA]</scope>
    <source>
        <strain evidence="5">DG_54_3</strain>
    </source>
</reference>
<dbReference type="PROSITE" id="PS00198">
    <property type="entry name" value="4FE4S_FER_1"/>
    <property type="match status" value="1"/>
</dbReference>
<dbReference type="AlphaFoldDB" id="A0A0S7Y291"/>
<evidence type="ECO:0000313" key="6">
    <source>
        <dbReference type="Proteomes" id="UP000051861"/>
    </source>
</evidence>
<protein>
    <submittedName>
        <fullName evidence="5">(4Fe-4S)-binding protein</fullName>
    </submittedName>
</protein>
<dbReference type="PANTHER" id="PTHR43534">
    <property type="entry name" value="MIND SUPERFAMILY P-LOOP ATPASE CONTAINING AN INSERTED FERREDOXIN DOMAIN"/>
    <property type="match status" value="1"/>
</dbReference>
<dbReference type="PANTHER" id="PTHR43534:SF1">
    <property type="entry name" value="4FE-4S CLUSTER CONTAINING PARA FAMILY ATPASE PROTEIN"/>
    <property type="match status" value="1"/>
</dbReference>
<proteinExistence type="predicted"/>
<dbReference type="InterPro" id="IPR017900">
    <property type="entry name" value="4Fe4S_Fe_S_CS"/>
</dbReference>
<dbReference type="EMBL" id="LIZX01000037">
    <property type="protein sequence ID" value="KPJ68877.1"/>
    <property type="molecule type" value="Genomic_DNA"/>
</dbReference>
<dbReference type="InterPro" id="IPR017896">
    <property type="entry name" value="4Fe4S_Fe-S-bd"/>
</dbReference>
<dbReference type="InterPro" id="IPR027417">
    <property type="entry name" value="P-loop_NTPase"/>
</dbReference>
<dbReference type="PATRIC" id="fig|1703775.3.peg.1859"/>
<comment type="caution">
    <text evidence="5">The sequence shown here is derived from an EMBL/GenBank/DDBJ whole genome shotgun (WGS) entry which is preliminary data.</text>
</comment>
<dbReference type="Pfam" id="PF01656">
    <property type="entry name" value="CbiA"/>
    <property type="match status" value="1"/>
</dbReference>
<dbReference type="InterPro" id="IPR002586">
    <property type="entry name" value="CobQ/CobB/MinD/ParA_Nub-bd_dom"/>
</dbReference>
<feature type="domain" description="4Fe-4S ferredoxin-type" evidence="4">
    <location>
        <begin position="64"/>
        <end position="93"/>
    </location>
</feature>
<evidence type="ECO:0000256" key="2">
    <source>
        <dbReference type="ARBA" id="ARBA00023004"/>
    </source>
</evidence>
<organism evidence="5 6">
    <name type="scientific">candidate division WOR-1 bacterium DG_54_3</name>
    <dbReference type="NCBI Taxonomy" id="1703775"/>
    <lineage>
        <taxon>Bacteria</taxon>
        <taxon>Bacillati</taxon>
        <taxon>Saganbacteria</taxon>
    </lineage>
</organism>
<dbReference type="Proteomes" id="UP000051861">
    <property type="component" value="Unassembled WGS sequence"/>
</dbReference>